<name>A0AAX4H8L4_9ASCO</name>
<dbReference type="SUPFAM" id="SSF64182">
    <property type="entry name" value="DHH phosphoesterases"/>
    <property type="match status" value="1"/>
</dbReference>
<dbReference type="Pfam" id="PF01368">
    <property type="entry name" value="DHH"/>
    <property type="match status" value="1"/>
</dbReference>
<dbReference type="GeneID" id="88173121"/>
<keyword evidence="3" id="KW-0378">Hydrolase</keyword>
<gene>
    <name evidence="6" type="ORF">PUMCH_002056</name>
</gene>
<dbReference type="SMART" id="SM01131">
    <property type="entry name" value="DHHA2"/>
    <property type="match status" value="1"/>
</dbReference>
<dbReference type="Gene3D" id="3.90.1640.10">
    <property type="entry name" value="inorganic pyrophosphatase (n-terminal core)"/>
    <property type="match status" value="1"/>
</dbReference>
<evidence type="ECO:0000256" key="1">
    <source>
        <dbReference type="ARBA" id="ARBA00001936"/>
    </source>
</evidence>
<proteinExistence type="predicted"/>
<dbReference type="InterPro" id="IPR038222">
    <property type="entry name" value="DHHA2_dom_sf"/>
</dbReference>
<dbReference type="AlphaFoldDB" id="A0AAX4H8L4"/>
<evidence type="ECO:0000259" key="5">
    <source>
        <dbReference type="SMART" id="SM01131"/>
    </source>
</evidence>
<dbReference type="PANTHER" id="PTHR12112">
    <property type="entry name" value="BNIP - RELATED"/>
    <property type="match status" value="1"/>
</dbReference>
<evidence type="ECO:0000256" key="2">
    <source>
        <dbReference type="ARBA" id="ARBA00022723"/>
    </source>
</evidence>
<accession>A0AAX4H8L4</accession>
<keyword evidence="2" id="KW-0479">Metal-binding</keyword>
<keyword evidence="4" id="KW-0464">Manganese</keyword>
<reference evidence="6 7" key="1">
    <citation type="submission" date="2023-10" db="EMBL/GenBank/DDBJ databases">
        <title>Draft Genome Sequence of Candida saopaulonensis from a very Premature Infant with Sepsis.</title>
        <authorList>
            <person name="Ning Y."/>
            <person name="Dai R."/>
            <person name="Xiao M."/>
            <person name="Xu Y."/>
            <person name="Yan Q."/>
            <person name="Zhang L."/>
        </authorList>
    </citation>
    <scope>NUCLEOTIDE SEQUENCE [LARGE SCALE GENOMIC DNA]</scope>
    <source>
        <strain evidence="6 7">19XY460</strain>
    </source>
</reference>
<keyword evidence="7" id="KW-1185">Reference proteome</keyword>
<sequence length="399" mass="45144">MSIRTFLESLKAVPIKGPIIRIVSGNQSCDMDSVVSAIAYSYFYSKKYPSEEPFRPLLNIPQDQLRLRKDILLLLESNSIDPKHLYFLDDVQDLIRLLPKASLNVALVDHCNLQGDVLIQAYEDKRLDVVSIIDHHQDEGVFLDASPRIIAVTGSCSSLVFNYWKSVIDTVIDASVVKLLLGPLLLDTGNMAQKVELGDVLAISEYKKILESAGTSLDRGVFAVNGGKDNFQEVYEDLKRAKKNLDDFLPSDIFLKDFKLFVFQTKGAESVSIGFSSLGKPISWLFKNFKTEEVLEGIYDLQKQYLLDIVILGTSFSRGENRVHAREFCYFTKKAAYSSLGDFTSYLELNSDVYKLKEFKDKMKAINKDIIFKVYNMGNTAASRKQTVPEVKRVIETEY</sequence>
<dbReference type="Pfam" id="PF02833">
    <property type="entry name" value="DHHA2"/>
    <property type="match status" value="1"/>
</dbReference>
<evidence type="ECO:0000313" key="6">
    <source>
        <dbReference type="EMBL" id="WPK24766.1"/>
    </source>
</evidence>
<protein>
    <recommendedName>
        <fullName evidence="5">DHHA2 domain-containing protein</fullName>
    </recommendedName>
</protein>
<dbReference type="PANTHER" id="PTHR12112:SF39">
    <property type="entry name" value="EG:152A3.5 PROTEIN (FBGN0003116_PN PROTEIN)"/>
    <property type="match status" value="1"/>
</dbReference>
<dbReference type="GO" id="GO:0046872">
    <property type="term" value="F:metal ion binding"/>
    <property type="evidence" value="ECO:0007669"/>
    <property type="project" value="UniProtKB-KW"/>
</dbReference>
<dbReference type="GO" id="GO:0004309">
    <property type="term" value="F:exopolyphosphatase activity"/>
    <property type="evidence" value="ECO:0007669"/>
    <property type="project" value="TreeGrafter"/>
</dbReference>
<dbReference type="InterPro" id="IPR001667">
    <property type="entry name" value="DDH_dom"/>
</dbReference>
<dbReference type="Gene3D" id="3.10.310.20">
    <property type="entry name" value="DHHA2 domain"/>
    <property type="match status" value="1"/>
</dbReference>
<dbReference type="InterPro" id="IPR004097">
    <property type="entry name" value="DHHA2"/>
</dbReference>
<evidence type="ECO:0000313" key="7">
    <source>
        <dbReference type="Proteomes" id="UP001338582"/>
    </source>
</evidence>
<dbReference type="Proteomes" id="UP001338582">
    <property type="component" value="Chromosome 2"/>
</dbReference>
<dbReference type="EMBL" id="CP138895">
    <property type="protein sequence ID" value="WPK24766.1"/>
    <property type="molecule type" value="Genomic_DNA"/>
</dbReference>
<comment type="cofactor">
    <cofactor evidence="1">
        <name>Mn(2+)</name>
        <dbReference type="ChEBI" id="CHEBI:29035"/>
    </cofactor>
</comment>
<organism evidence="6 7">
    <name type="scientific">Australozyma saopauloensis</name>
    <dbReference type="NCBI Taxonomy" id="291208"/>
    <lineage>
        <taxon>Eukaryota</taxon>
        <taxon>Fungi</taxon>
        <taxon>Dikarya</taxon>
        <taxon>Ascomycota</taxon>
        <taxon>Saccharomycotina</taxon>
        <taxon>Pichiomycetes</taxon>
        <taxon>Metschnikowiaceae</taxon>
        <taxon>Australozyma</taxon>
    </lineage>
</organism>
<dbReference type="GO" id="GO:0005737">
    <property type="term" value="C:cytoplasm"/>
    <property type="evidence" value="ECO:0007669"/>
    <property type="project" value="InterPro"/>
</dbReference>
<dbReference type="InterPro" id="IPR038763">
    <property type="entry name" value="DHH_sf"/>
</dbReference>
<dbReference type="RefSeq" id="XP_062877149.1">
    <property type="nucleotide sequence ID" value="XM_063021079.1"/>
</dbReference>
<dbReference type="KEGG" id="asau:88173121"/>
<evidence type="ECO:0000256" key="4">
    <source>
        <dbReference type="ARBA" id="ARBA00023211"/>
    </source>
</evidence>
<evidence type="ECO:0000256" key="3">
    <source>
        <dbReference type="ARBA" id="ARBA00022801"/>
    </source>
</evidence>
<feature type="domain" description="DHHA2" evidence="5">
    <location>
        <begin position="235"/>
        <end position="395"/>
    </location>
</feature>